<keyword evidence="1" id="KW-0812">Transmembrane</keyword>
<feature type="transmembrane region" description="Helical" evidence="1">
    <location>
        <begin position="204"/>
        <end position="224"/>
    </location>
</feature>
<evidence type="ECO:0000313" key="2">
    <source>
        <dbReference type="EMBL" id="NMO96257.1"/>
    </source>
</evidence>
<sequence>MKYLLTSFTRSYQYFGPLAFIVIFVLFLYSYRPNPVMDSYAVTSCVIFIGSAWLGMNFLNHDHGRQTGLLILHVQSSKLFYWIQFASAAVIGLMLSASIVIYPLWSGMFDRSVSMAEFGLAITAHMLLALLGISLSLYVQNSWIPNRGRAAGLLLLMLVLSMSGLSMQGELPAEVRWLVYLLPPVSPIIEMLMKESEVAVSSKILIIVYVSGYIALLAGVYLHASSAKDTADLVRKAG</sequence>
<organism evidence="2 3">
    <name type="scientific">Paenibacillus lemnae</name>
    <dbReference type="NCBI Taxonomy" id="1330551"/>
    <lineage>
        <taxon>Bacteria</taxon>
        <taxon>Bacillati</taxon>
        <taxon>Bacillota</taxon>
        <taxon>Bacilli</taxon>
        <taxon>Bacillales</taxon>
        <taxon>Paenibacillaceae</taxon>
        <taxon>Paenibacillus</taxon>
    </lineage>
</organism>
<accession>A0A848M5M7</accession>
<keyword evidence="1" id="KW-1133">Transmembrane helix</keyword>
<keyword evidence="1" id="KW-0472">Membrane</keyword>
<evidence type="ECO:0000313" key="3">
    <source>
        <dbReference type="Proteomes" id="UP000565468"/>
    </source>
</evidence>
<feature type="transmembrane region" description="Helical" evidence="1">
    <location>
        <begin position="118"/>
        <end position="139"/>
    </location>
</feature>
<keyword evidence="3" id="KW-1185">Reference proteome</keyword>
<feature type="transmembrane region" description="Helical" evidence="1">
    <location>
        <begin position="37"/>
        <end position="59"/>
    </location>
</feature>
<feature type="transmembrane region" description="Helical" evidence="1">
    <location>
        <begin position="79"/>
        <end position="106"/>
    </location>
</feature>
<feature type="transmembrane region" description="Helical" evidence="1">
    <location>
        <begin position="12"/>
        <end position="31"/>
    </location>
</feature>
<dbReference type="AlphaFoldDB" id="A0A848M5M7"/>
<dbReference type="RefSeq" id="WP_169505039.1">
    <property type="nucleotide sequence ID" value="NZ_JABBPN010000008.1"/>
</dbReference>
<feature type="transmembrane region" description="Helical" evidence="1">
    <location>
        <begin position="151"/>
        <end position="169"/>
    </location>
</feature>
<dbReference type="EMBL" id="JABBPN010000008">
    <property type="protein sequence ID" value="NMO96257.1"/>
    <property type="molecule type" value="Genomic_DNA"/>
</dbReference>
<dbReference type="Proteomes" id="UP000565468">
    <property type="component" value="Unassembled WGS sequence"/>
</dbReference>
<protein>
    <submittedName>
        <fullName evidence="2">Uncharacterized protein</fullName>
    </submittedName>
</protein>
<proteinExistence type="predicted"/>
<name>A0A848M5M7_PAELE</name>
<gene>
    <name evidence="2" type="ORF">HII30_10790</name>
</gene>
<reference evidence="2 3" key="1">
    <citation type="submission" date="2020-04" db="EMBL/GenBank/DDBJ databases">
        <title>Paenibacillus algicola sp. nov., a novel marine bacterium producing alginate lyase.</title>
        <authorList>
            <person name="Huang H."/>
        </authorList>
    </citation>
    <scope>NUCLEOTIDE SEQUENCE [LARGE SCALE GENOMIC DNA]</scope>
    <source>
        <strain evidence="2 3">L7-75</strain>
    </source>
</reference>
<comment type="caution">
    <text evidence="2">The sequence shown here is derived from an EMBL/GenBank/DDBJ whole genome shotgun (WGS) entry which is preliminary data.</text>
</comment>
<evidence type="ECO:0000256" key="1">
    <source>
        <dbReference type="SAM" id="Phobius"/>
    </source>
</evidence>